<organism evidence="2 3">
    <name type="scientific">Naegleria lovaniensis</name>
    <name type="common">Amoeba</name>
    <dbReference type="NCBI Taxonomy" id="51637"/>
    <lineage>
        <taxon>Eukaryota</taxon>
        <taxon>Discoba</taxon>
        <taxon>Heterolobosea</taxon>
        <taxon>Tetramitia</taxon>
        <taxon>Eutetramitia</taxon>
        <taxon>Vahlkampfiidae</taxon>
        <taxon>Naegleria</taxon>
    </lineage>
</organism>
<gene>
    <name evidence="2" type="ORF">C9374_012726</name>
</gene>
<accession>A0AA88GXP6</accession>
<protein>
    <submittedName>
        <fullName evidence="2">Uncharacterized protein</fullName>
    </submittedName>
</protein>
<feature type="signal peptide" evidence="1">
    <location>
        <begin position="1"/>
        <end position="29"/>
    </location>
</feature>
<dbReference type="AlphaFoldDB" id="A0AA88GXP6"/>
<keyword evidence="3" id="KW-1185">Reference proteome</keyword>
<dbReference type="RefSeq" id="XP_044554368.1">
    <property type="nucleotide sequence ID" value="XM_044688524.1"/>
</dbReference>
<feature type="chain" id="PRO_5041643623" evidence="1">
    <location>
        <begin position="30"/>
        <end position="272"/>
    </location>
</feature>
<dbReference type="EMBL" id="PYSW02000005">
    <property type="protein sequence ID" value="KAG2392474.1"/>
    <property type="molecule type" value="Genomic_DNA"/>
</dbReference>
<name>A0AA88GXP6_NAELO</name>
<evidence type="ECO:0000256" key="1">
    <source>
        <dbReference type="SAM" id="SignalP"/>
    </source>
</evidence>
<proteinExistence type="predicted"/>
<dbReference type="GeneID" id="68105180"/>
<evidence type="ECO:0000313" key="3">
    <source>
        <dbReference type="Proteomes" id="UP000816034"/>
    </source>
</evidence>
<keyword evidence="1" id="KW-0732">Signal</keyword>
<reference evidence="2 3" key="1">
    <citation type="journal article" date="2018" name="BMC Genomics">
        <title>The genome of Naegleria lovaniensis, the basis for a comparative approach to unravel pathogenicity factors of the human pathogenic amoeba N. fowleri.</title>
        <authorList>
            <person name="Liechti N."/>
            <person name="Schurch N."/>
            <person name="Bruggmann R."/>
            <person name="Wittwer M."/>
        </authorList>
    </citation>
    <scope>NUCLEOTIDE SEQUENCE [LARGE SCALE GENOMIC DNA]</scope>
    <source>
        <strain evidence="2 3">ATCC 30569</strain>
    </source>
</reference>
<sequence length="272" mass="30112">MNQFKSVLFSLFLLCAAVLLLFAASPSLADDEKATTTASDINVNNLLQGEWVVEMTTVDQDSASGDADELFPQLGVYNFSHTPLQEGVLFGTYLPKGSEDDSSEFDVKLLVQSDAEHSGTFKMIKRKKEEESEDVEEVAELRKDDTIVFDIPYNFVTHKPNNPNTPPVVFASSQGRFAANNGALKGTYQFLFTNKENFILNLVYDATTGQDGTTKYKIDRIVGTKQVNKEMSFFQKYGSTIMIMVFFIGSRFLTRNMQGGQGQAPPAATGNQ</sequence>
<evidence type="ECO:0000313" key="2">
    <source>
        <dbReference type="EMBL" id="KAG2392474.1"/>
    </source>
</evidence>
<dbReference type="Proteomes" id="UP000816034">
    <property type="component" value="Unassembled WGS sequence"/>
</dbReference>
<comment type="caution">
    <text evidence="2">The sequence shown here is derived from an EMBL/GenBank/DDBJ whole genome shotgun (WGS) entry which is preliminary data.</text>
</comment>